<accession>A0A0V0I7Y6</accession>
<feature type="chain" id="PRO_5006866238" evidence="1">
    <location>
        <begin position="20"/>
        <end position="68"/>
    </location>
</feature>
<dbReference type="AlphaFoldDB" id="A0A0V0I7Y6"/>
<evidence type="ECO:0000313" key="2">
    <source>
        <dbReference type="EMBL" id="JAP28692.1"/>
    </source>
</evidence>
<organism evidence="2">
    <name type="scientific">Solanum chacoense</name>
    <name type="common">Chaco potato</name>
    <dbReference type="NCBI Taxonomy" id="4108"/>
    <lineage>
        <taxon>Eukaryota</taxon>
        <taxon>Viridiplantae</taxon>
        <taxon>Streptophyta</taxon>
        <taxon>Embryophyta</taxon>
        <taxon>Tracheophyta</taxon>
        <taxon>Spermatophyta</taxon>
        <taxon>Magnoliopsida</taxon>
        <taxon>eudicotyledons</taxon>
        <taxon>Gunneridae</taxon>
        <taxon>Pentapetalae</taxon>
        <taxon>asterids</taxon>
        <taxon>lamiids</taxon>
        <taxon>Solanales</taxon>
        <taxon>Solanaceae</taxon>
        <taxon>Solanoideae</taxon>
        <taxon>Solaneae</taxon>
        <taxon>Solanum</taxon>
    </lineage>
</organism>
<dbReference type="EMBL" id="GEDG01009865">
    <property type="protein sequence ID" value="JAP28692.1"/>
    <property type="molecule type" value="Transcribed_RNA"/>
</dbReference>
<reference evidence="2" key="1">
    <citation type="submission" date="2015-12" db="EMBL/GenBank/DDBJ databases">
        <title>Gene expression during late stages of embryo sac development: a critical building block for successful pollen-pistil interactions.</title>
        <authorList>
            <person name="Liu Y."/>
            <person name="Joly V."/>
            <person name="Sabar M."/>
            <person name="Matton D.P."/>
        </authorList>
    </citation>
    <scope>NUCLEOTIDE SEQUENCE</scope>
</reference>
<name>A0A0V0I7Y6_SOLCH</name>
<feature type="signal peptide" evidence="1">
    <location>
        <begin position="1"/>
        <end position="19"/>
    </location>
</feature>
<sequence length="68" mass="7360">MGLGIIYLHVLVHTTVVPGHEGAVRVVRVPRWLGNKLVVCLYGLAQSSPIELTFEVELGVGVISLHSE</sequence>
<protein>
    <submittedName>
        <fullName evidence="2">Putative ovule protein</fullName>
    </submittedName>
</protein>
<keyword evidence="1" id="KW-0732">Signal</keyword>
<evidence type="ECO:0000256" key="1">
    <source>
        <dbReference type="SAM" id="SignalP"/>
    </source>
</evidence>
<proteinExistence type="predicted"/>